<dbReference type="EMBL" id="CAAJGR010000048">
    <property type="protein sequence ID" value="VHO01335.1"/>
    <property type="molecule type" value="Genomic_DNA"/>
</dbReference>
<evidence type="ECO:0000256" key="5">
    <source>
        <dbReference type="ARBA" id="ARBA00024416"/>
    </source>
</evidence>
<comment type="similarity">
    <text evidence="4">Belongs to the glycosyltransferase 104 family.</text>
</comment>
<keyword evidence="1" id="KW-0328">Glycosyltransferase</keyword>
<dbReference type="GO" id="GO:0106361">
    <property type="term" value="F:protein-arginine rhamnosyltransferase activity"/>
    <property type="evidence" value="ECO:0007669"/>
    <property type="project" value="InterPro"/>
</dbReference>
<protein>
    <recommendedName>
        <fullName evidence="5">Protein-arginine rhamnosyltransferase</fullName>
    </recommendedName>
    <alternativeName>
        <fullName evidence="6">EF-P arginine rhamnosyltransferase</fullName>
    </alternativeName>
</protein>
<evidence type="ECO:0000256" key="7">
    <source>
        <dbReference type="ARBA" id="ARBA00048472"/>
    </source>
</evidence>
<accession>A0A486XJ49</accession>
<keyword evidence="2" id="KW-0808">Transferase</keyword>
<dbReference type="PIRSF" id="PIRSF015557">
    <property type="entry name" value="UCP015557"/>
    <property type="match status" value="1"/>
</dbReference>
<evidence type="ECO:0000256" key="1">
    <source>
        <dbReference type="ARBA" id="ARBA00022676"/>
    </source>
</evidence>
<dbReference type="AlphaFoldDB" id="A0A486XJ49"/>
<dbReference type="NCBIfam" id="TIGR03837">
    <property type="entry name" value="efp_Arg_rhamno"/>
    <property type="match status" value="1"/>
</dbReference>
<dbReference type="Pfam" id="PF10093">
    <property type="entry name" value="EarP"/>
    <property type="match status" value="1"/>
</dbReference>
<comment type="function">
    <text evidence="3">Protein-arginine rhamnosyltransferase that catalyzes the transfer of a single rhamnose to elongation factor P (EF-P) on 'Lys-32', a modification required for EF-P-dependent rescue of polyproline stalled ribosomes.</text>
</comment>
<comment type="catalytic activity">
    <reaction evidence="7">
        <text>dTDP-beta-L-rhamnose + L-arginyl-[protein] = N(omega)-(alpha-L-rhamnosyl)-L-arginyl-[protein] + dTDP + H(+)</text>
        <dbReference type="Rhea" id="RHEA:66692"/>
        <dbReference type="Rhea" id="RHEA-COMP:10532"/>
        <dbReference type="Rhea" id="RHEA-COMP:17096"/>
        <dbReference type="ChEBI" id="CHEBI:15378"/>
        <dbReference type="ChEBI" id="CHEBI:29965"/>
        <dbReference type="ChEBI" id="CHEBI:57510"/>
        <dbReference type="ChEBI" id="CHEBI:58369"/>
        <dbReference type="ChEBI" id="CHEBI:167445"/>
    </reaction>
    <physiologicalReaction direction="left-to-right" evidence="7">
        <dbReference type="Rhea" id="RHEA:66693"/>
    </physiologicalReaction>
</comment>
<organism evidence="8">
    <name type="scientific">Rheinheimera sp. BAL341</name>
    <dbReference type="NCBI Taxonomy" id="1708203"/>
    <lineage>
        <taxon>Bacteria</taxon>
        <taxon>Pseudomonadati</taxon>
        <taxon>Pseudomonadota</taxon>
        <taxon>Gammaproteobacteria</taxon>
        <taxon>Chromatiales</taxon>
        <taxon>Chromatiaceae</taxon>
        <taxon>Rheinheimera</taxon>
    </lineage>
</organism>
<proteinExistence type="inferred from homology"/>
<reference evidence="8" key="1">
    <citation type="submission" date="2019-04" db="EMBL/GenBank/DDBJ databases">
        <authorList>
            <person name="Brambilla D."/>
        </authorList>
    </citation>
    <scope>NUCLEOTIDE SEQUENCE</scope>
    <source>
        <strain evidence="8">BAL1</strain>
    </source>
</reference>
<evidence type="ECO:0000313" key="8">
    <source>
        <dbReference type="EMBL" id="VHO01335.1"/>
    </source>
</evidence>
<dbReference type="InterPro" id="IPR016633">
    <property type="entry name" value="EarP"/>
</dbReference>
<evidence type="ECO:0000256" key="2">
    <source>
        <dbReference type="ARBA" id="ARBA00022679"/>
    </source>
</evidence>
<evidence type="ECO:0000256" key="6">
    <source>
        <dbReference type="ARBA" id="ARBA00030025"/>
    </source>
</evidence>
<name>A0A486XJ49_9GAMM</name>
<evidence type="ECO:0000256" key="4">
    <source>
        <dbReference type="ARBA" id="ARBA00024346"/>
    </source>
</evidence>
<evidence type="ECO:0000256" key="3">
    <source>
        <dbReference type="ARBA" id="ARBA00024303"/>
    </source>
</evidence>
<sequence>MTAVLPRWDIFCAVIDNFGDIGICWRLSRQLVNEHQLPVRLWVDDLGSFARICPQIDVNAKQQNIAGVSIMLWSDTTDWQKGGVADVVIEALACTIPMSYQTQMAQQSIKPLWLNLEYLSAEPWVEGCHALPSPQPHLPLDKYFFFPGFTAATGGLMQEAKLQQQAAAFIADTYAQHAFWQALGINNSTEFSQKVSLFAYDHPQLDSLLSCWQTSQQRILCVVPEGIMAQQLCLRYPELAQQGVVRLEQLTLKVLPFMPQADYDKLLWACDVNFVRGEDSIIRAHWAAKPFIWQIYRQTEQAHLEKLLAFMQRYCKKMPSALADTVQQFWLNWNTDTELSLSWPKFNAQLPQITDYNVQWRTELTANGDLASNLVHFVEKKFIMRRNFS</sequence>
<gene>
    <name evidence="8" type="ORF">BAL341_298</name>
</gene>